<dbReference type="EMBL" id="AZMM01018842">
    <property type="protein sequence ID" value="ETJ16353.1"/>
    <property type="molecule type" value="Genomic_DNA"/>
</dbReference>
<feature type="non-terminal residue" evidence="2">
    <location>
        <position position="1"/>
    </location>
</feature>
<comment type="caution">
    <text evidence="2">The sequence shown here is derived from an EMBL/GenBank/DDBJ whole genome shotgun (WGS) entry which is preliminary data.</text>
</comment>
<dbReference type="AlphaFoldDB" id="W1WDY1"/>
<gene>
    <name evidence="2" type="ORF">Q604_UNBc4C00061G0001</name>
</gene>
<proteinExistence type="predicted"/>
<feature type="transmembrane region" description="Helical" evidence="1">
    <location>
        <begin position="6"/>
        <end position="26"/>
    </location>
</feature>
<organism evidence="2">
    <name type="scientific">human gut metagenome</name>
    <dbReference type="NCBI Taxonomy" id="408170"/>
    <lineage>
        <taxon>unclassified sequences</taxon>
        <taxon>metagenomes</taxon>
        <taxon>organismal metagenomes</taxon>
    </lineage>
</organism>
<protein>
    <submittedName>
        <fullName evidence="2">Uncharacterized protein</fullName>
    </submittedName>
</protein>
<evidence type="ECO:0000313" key="2">
    <source>
        <dbReference type="EMBL" id="ETJ16353.1"/>
    </source>
</evidence>
<sequence length="48" mass="5459">DKNIAIAHNLFLILWTSGDIKALLLMEKRRNPNSVKQVNISLIISKDN</sequence>
<name>W1WDY1_9ZZZZ</name>
<accession>W1WDY1</accession>
<keyword evidence="1" id="KW-1133">Transmembrane helix</keyword>
<keyword evidence="1" id="KW-0472">Membrane</keyword>
<reference evidence="2" key="1">
    <citation type="submission" date="2013-12" db="EMBL/GenBank/DDBJ databases">
        <title>A Varibaculum cambriense genome reconstructed from a premature infant gut community with otherwise low bacterial novelty that shifts toward anaerobic metabolism during the third week of life.</title>
        <authorList>
            <person name="Brown C.T."/>
            <person name="Sharon I."/>
            <person name="Thomas B.C."/>
            <person name="Castelle C.J."/>
            <person name="Morowitz M.J."/>
            <person name="Banfield J.F."/>
        </authorList>
    </citation>
    <scope>NUCLEOTIDE SEQUENCE</scope>
</reference>
<keyword evidence="1" id="KW-0812">Transmembrane</keyword>
<evidence type="ECO:0000256" key="1">
    <source>
        <dbReference type="SAM" id="Phobius"/>
    </source>
</evidence>